<dbReference type="EMBL" id="JWZT01004982">
    <property type="protein sequence ID" value="KII62418.1"/>
    <property type="molecule type" value="Genomic_DNA"/>
</dbReference>
<evidence type="ECO:0000313" key="4">
    <source>
        <dbReference type="EMBL" id="KII62418.1"/>
    </source>
</evidence>
<keyword evidence="2 4" id="KW-0689">Ribosomal protein</keyword>
<evidence type="ECO:0000256" key="3">
    <source>
        <dbReference type="ARBA" id="ARBA00023274"/>
    </source>
</evidence>
<proteinExistence type="inferred from homology"/>
<gene>
    <name evidence="4" type="ORF">RF11_16227</name>
</gene>
<dbReference type="OMA" id="ICIGDDF"/>
<dbReference type="GO" id="GO:0003723">
    <property type="term" value="F:RNA binding"/>
    <property type="evidence" value="ECO:0007669"/>
    <property type="project" value="TreeGrafter"/>
</dbReference>
<dbReference type="GO" id="GO:0006412">
    <property type="term" value="P:translation"/>
    <property type="evidence" value="ECO:0007669"/>
    <property type="project" value="InterPro"/>
</dbReference>
<dbReference type="Pfam" id="PF01090">
    <property type="entry name" value="Ribosomal_S19e"/>
    <property type="match status" value="1"/>
</dbReference>
<dbReference type="InterPro" id="IPR036388">
    <property type="entry name" value="WH-like_DNA-bd_sf"/>
</dbReference>
<dbReference type="GO" id="GO:0003735">
    <property type="term" value="F:structural constituent of ribosome"/>
    <property type="evidence" value="ECO:0007669"/>
    <property type="project" value="InterPro"/>
</dbReference>
<dbReference type="GO" id="GO:0022627">
    <property type="term" value="C:cytosolic small ribosomal subunit"/>
    <property type="evidence" value="ECO:0007669"/>
    <property type="project" value="TreeGrafter"/>
</dbReference>
<dbReference type="PANTHER" id="PTHR11710">
    <property type="entry name" value="40S RIBOSOMAL PROTEIN S19"/>
    <property type="match status" value="1"/>
</dbReference>
<keyword evidence="5" id="KW-1185">Reference proteome</keyword>
<evidence type="ECO:0000313" key="5">
    <source>
        <dbReference type="Proteomes" id="UP000031668"/>
    </source>
</evidence>
<dbReference type="OrthoDB" id="428974at2759"/>
<comment type="caution">
    <text evidence="4">The sequence shown here is derived from an EMBL/GenBank/DDBJ whole genome shotgun (WGS) entry which is preliminary data.</text>
</comment>
<comment type="similarity">
    <text evidence="1">Belongs to the eukaryotic ribosomal protein eS19 family.</text>
</comment>
<accession>A0A0C2IAN1</accession>
<dbReference type="InterPro" id="IPR036390">
    <property type="entry name" value="WH_DNA-bd_sf"/>
</dbReference>
<name>A0A0C2IAN1_THEKT</name>
<organism evidence="4 5">
    <name type="scientific">Thelohanellus kitauei</name>
    <name type="common">Myxosporean</name>
    <dbReference type="NCBI Taxonomy" id="669202"/>
    <lineage>
        <taxon>Eukaryota</taxon>
        <taxon>Metazoa</taxon>
        <taxon>Cnidaria</taxon>
        <taxon>Myxozoa</taxon>
        <taxon>Myxosporea</taxon>
        <taxon>Bivalvulida</taxon>
        <taxon>Platysporina</taxon>
        <taxon>Myxobolidae</taxon>
        <taxon>Thelohanellus</taxon>
    </lineage>
</organism>
<dbReference type="InterPro" id="IPR001266">
    <property type="entry name" value="Ribosomal_eS19"/>
</dbReference>
<keyword evidence="3" id="KW-0687">Ribonucleoprotein</keyword>
<evidence type="ECO:0000256" key="2">
    <source>
        <dbReference type="ARBA" id="ARBA00022980"/>
    </source>
</evidence>
<dbReference type="PANTHER" id="PTHR11710:SF0">
    <property type="entry name" value="40S RIBOSOMAL PROTEIN S19"/>
    <property type="match status" value="1"/>
</dbReference>
<sequence>MPGVCDVDQSEFVFELSKCLQKKSGIELPEFTTFCKTSHGKEHAPYRKDWFFVRMASMARRLYTEQGMGVGHFTRVYGVGKRNGTRAKHHVDGSGSVSRKALQLLGKLNYVEIDQVNGGRRLTAQGRKELDAVANVLMNKMKAKKNKK</sequence>
<evidence type="ECO:0000256" key="1">
    <source>
        <dbReference type="ARBA" id="ARBA00010014"/>
    </source>
</evidence>
<protein>
    <submittedName>
        <fullName evidence="4">40S ribosomal protein S19-1</fullName>
    </submittedName>
</protein>
<dbReference type="Gene3D" id="1.10.10.10">
    <property type="entry name" value="Winged helix-like DNA-binding domain superfamily/Winged helix DNA-binding domain"/>
    <property type="match status" value="1"/>
</dbReference>
<dbReference type="AlphaFoldDB" id="A0A0C2IAN1"/>
<reference evidence="4 5" key="1">
    <citation type="journal article" date="2014" name="Genome Biol. Evol.">
        <title>The genome of the myxosporean Thelohanellus kitauei shows adaptations to nutrient acquisition within its fish host.</title>
        <authorList>
            <person name="Yang Y."/>
            <person name="Xiong J."/>
            <person name="Zhou Z."/>
            <person name="Huo F."/>
            <person name="Miao W."/>
            <person name="Ran C."/>
            <person name="Liu Y."/>
            <person name="Zhang J."/>
            <person name="Feng J."/>
            <person name="Wang M."/>
            <person name="Wang M."/>
            <person name="Wang L."/>
            <person name="Yao B."/>
        </authorList>
    </citation>
    <scope>NUCLEOTIDE SEQUENCE [LARGE SCALE GENOMIC DNA]</scope>
    <source>
        <strain evidence="4">Wuqing</strain>
    </source>
</reference>
<dbReference type="FunFam" id="1.10.10.10:FF:000118">
    <property type="entry name" value="40S ribosomal protein S19"/>
    <property type="match status" value="1"/>
</dbReference>
<dbReference type="SMART" id="SM01413">
    <property type="entry name" value="Ribosomal_S19e"/>
    <property type="match status" value="1"/>
</dbReference>
<dbReference type="GO" id="GO:0000028">
    <property type="term" value="P:ribosomal small subunit assembly"/>
    <property type="evidence" value="ECO:0007669"/>
    <property type="project" value="TreeGrafter"/>
</dbReference>
<dbReference type="Proteomes" id="UP000031668">
    <property type="component" value="Unassembled WGS sequence"/>
</dbReference>
<dbReference type="SUPFAM" id="SSF46785">
    <property type="entry name" value="Winged helix' DNA-binding domain"/>
    <property type="match status" value="1"/>
</dbReference>